<dbReference type="GO" id="GO:0003700">
    <property type="term" value="F:DNA-binding transcription factor activity"/>
    <property type="evidence" value="ECO:0007669"/>
    <property type="project" value="TreeGrafter"/>
</dbReference>
<organism evidence="7 8">
    <name type="scientific">Amycolatopsis taiwanensis</name>
    <dbReference type="NCBI Taxonomy" id="342230"/>
    <lineage>
        <taxon>Bacteria</taxon>
        <taxon>Bacillati</taxon>
        <taxon>Actinomycetota</taxon>
        <taxon>Actinomycetes</taxon>
        <taxon>Pseudonocardiales</taxon>
        <taxon>Pseudonocardiaceae</taxon>
        <taxon>Amycolatopsis</taxon>
    </lineage>
</organism>
<keyword evidence="2" id="KW-0805">Transcription regulation</keyword>
<dbReference type="PANTHER" id="PTHR30055:SF234">
    <property type="entry name" value="HTH-TYPE TRANSCRIPTIONAL REGULATOR BETI"/>
    <property type="match status" value="1"/>
</dbReference>
<evidence type="ECO:0000313" key="8">
    <source>
        <dbReference type="Proteomes" id="UP001165136"/>
    </source>
</evidence>
<dbReference type="InterPro" id="IPR009057">
    <property type="entry name" value="Homeodomain-like_sf"/>
</dbReference>
<dbReference type="InterPro" id="IPR001647">
    <property type="entry name" value="HTH_TetR"/>
</dbReference>
<keyword evidence="4" id="KW-0804">Transcription</keyword>
<dbReference type="SUPFAM" id="SSF46689">
    <property type="entry name" value="Homeodomain-like"/>
    <property type="match status" value="1"/>
</dbReference>
<evidence type="ECO:0000256" key="3">
    <source>
        <dbReference type="ARBA" id="ARBA00023125"/>
    </source>
</evidence>
<dbReference type="PRINTS" id="PR00455">
    <property type="entry name" value="HTHTETR"/>
</dbReference>
<keyword evidence="3 5" id="KW-0238">DNA-binding</keyword>
<dbReference type="Pfam" id="PF13977">
    <property type="entry name" value="TetR_C_6"/>
    <property type="match status" value="1"/>
</dbReference>
<gene>
    <name evidence="7" type="ORF">Atai01_07790</name>
</gene>
<dbReference type="AlphaFoldDB" id="A0A9W6VCW0"/>
<dbReference type="InterPro" id="IPR050109">
    <property type="entry name" value="HTH-type_TetR-like_transc_reg"/>
</dbReference>
<dbReference type="GO" id="GO:0000976">
    <property type="term" value="F:transcription cis-regulatory region binding"/>
    <property type="evidence" value="ECO:0007669"/>
    <property type="project" value="TreeGrafter"/>
</dbReference>
<dbReference type="InterPro" id="IPR036271">
    <property type="entry name" value="Tet_transcr_reg_TetR-rel_C_sf"/>
</dbReference>
<dbReference type="Proteomes" id="UP001165136">
    <property type="component" value="Unassembled WGS sequence"/>
</dbReference>
<reference evidence="7" key="1">
    <citation type="submission" date="2023-03" db="EMBL/GenBank/DDBJ databases">
        <title>Amycolatopsis taiwanensis NBRC 103393.</title>
        <authorList>
            <person name="Ichikawa N."/>
            <person name="Sato H."/>
            <person name="Tonouchi N."/>
        </authorList>
    </citation>
    <scope>NUCLEOTIDE SEQUENCE</scope>
    <source>
        <strain evidence="7">NBRC 103393</strain>
    </source>
</reference>
<keyword evidence="1" id="KW-0678">Repressor</keyword>
<dbReference type="Gene3D" id="1.10.357.10">
    <property type="entry name" value="Tetracycline Repressor, domain 2"/>
    <property type="match status" value="1"/>
</dbReference>
<evidence type="ECO:0000313" key="7">
    <source>
        <dbReference type="EMBL" id="GLY64160.1"/>
    </source>
</evidence>
<evidence type="ECO:0000259" key="6">
    <source>
        <dbReference type="PROSITE" id="PS50977"/>
    </source>
</evidence>
<dbReference type="SUPFAM" id="SSF48498">
    <property type="entry name" value="Tetracyclin repressor-like, C-terminal domain"/>
    <property type="match status" value="1"/>
</dbReference>
<protein>
    <recommendedName>
        <fullName evidence="6">HTH tetR-type domain-containing protein</fullName>
    </recommendedName>
</protein>
<keyword evidence="8" id="KW-1185">Reference proteome</keyword>
<dbReference type="PANTHER" id="PTHR30055">
    <property type="entry name" value="HTH-TYPE TRANSCRIPTIONAL REGULATOR RUTR"/>
    <property type="match status" value="1"/>
</dbReference>
<evidence type="ECO:0000256" key="2">
    <source>
        <dbReference type="ARBA" id="ARBA00023015"/>
    </source>
</evidence>
<proteinExistence type="predicted"/>
<sequence length="185" mass="18625">MLAAAGAAIAQLGPRFTLADVAARAGVSAGSVVHRFGSKHGLLVALFDAAIEAARSPTAAGEAADPVAAIRNETVNQAAPLDDPEAAANNLAQLGADLADETLRTRLAELHAAVEARLESLLIRAVDTGELPGAPPAPVAARVLAALVNGTTLRWSAAPVGGLRARLLADLDAVLAGWARPETSA</sequence>
<accession>A0A9W6VCW0</accession>
<comment type="caution">
    <text evidence="7">The sequence shown here is derived from an EMBL/GenBank/DDBJ whole genome shotgun (WGS) entry which is preliminary data.</text>
</comment>
<feature type="domain" description="HTH tetR-type" evidence="6">
    <location>
        <begin position="1"/>
        <end position="54"/>
    </location>
</feature>
<dbReference type="PROSITE" id="PS50977">
    <property type="entry name" value="HTH_TETR_2"/>
    <property type="match status" value="1"/>
</dbReference>
<name>A0A9W6VCW0_9PSEU</name>
<evidence type="ECO:0000256" key="5">
    <source>
        <dbReference type="PROSITE-ProRule" id="PRU00335"/>
    </source>
</evidence>
<dbReference type="Pfam" id="PF00440">
    <property type="entry name" value="TetR_N"/>
    <property type="match status" value="1"/>
</dbReference>
<evidence type="ECO:0000256" key="4">
    <source>
        <dbReference type="ARBA" id="ARBA00023163"/>
    </source>
</evidence>
<feature type="DNA-binding region" description="H-T-H motif" evidence="5">
    <location>
        <begin position="17"/>
        <end position="36"/>
    </location>
</feature>
<evidence type="ECO:0000256" key="1">
    <source>
        <dbReference type="ARBA" id="ARBA00022491"/>
    </source>
</evidence>
<dbReference type="EMBL" id="BSTI01000001">
    <property type="protein sequence ID" value="GLY64160.1"/>
    <property type="molecule type" value="Genomic_DNA"/>
</dbReference>
<dbReference type="InterPro" id="IPR039538">
    <property type="entry name" value="BetI_C"/>
</dbReference>